<dbReference type="Proteomes" id="UP001652394">
    <property type="component" value="Unassembled WGS sequence"/>
</dbReference>
<keyword evidence="2" id="KW-1185">Reference proteome</keyword>
<gene>
    <name evidence="1" type="ORF">OCV51_09250</name>
</gene>
<comment type="caution">
    <text evidence="1">The sequence shown here is derived from an EMBL/GenBank/DDBJ whole genome shotgun (WGS) entry which is preliminary data.</text>
</comment>
<evidence type="ECO:0000313" key="2">
    <source>
        <dbReference type="Proteomes" id="UP001652394"/>
    </source>
</evidence>
<dbReference type="RefSeq" id="WP_162858242.1">
    <property type="nucleotide sequence ID" value="NZ_JAOQJX010000013.1"/>
</dbReference>
<sequence length="57" mass="6462">MKLTSERLTNANISQTMNNIIQDIRNIGMHFAMLEDINTDLAEEIIQNVSAIDNKKS</sequence>
<reference evidence="1 2" key="1">
    <citation type="journal article" date="2021" name="ISME Commun">
        <title>Automated analysis of genomic sequences facilitates high-throughput and comprehensive description of bacteria.</title>
        <authorList>
            <person name="Hitch T.C.A."/>
        </authorList>
    </citation>
    <scope>NUCLEOTIDE SEQUENCE [LARGE SCALE GENOMIC DNA]</scope>
    <source>
        <strain evidence="1 2">H2_18</strain>
    </source>
</reference>
<name>A0ABT2TDQ6_9FIRM</name>
<accession>A0ABT2TDQ6</accession>
<evidence type="ECO:0000313" key="1">
    <source>
        <dbReference type="EMBL" id="MCU6747834.1"/>
    </source>
</evidence>
<organism evidence="1 2">
    <name type="scientific">Faecalicatena acetigenes</name>
    <dbReference type="NCBI Taxonomy" id="2981790"/>
    <lineage>
        <taxon>Bacteria</taxon>
        <taxon>Bacillati</taxon>
        <taxon>Bacillota</taxon>
        <taxon>Clostridia</taxon>
        <taxon>Lachnospirales</taxon>
        <taxon>Lachnospiraceae</taxon>
        <taxon>Faecalicatena</taxon>
    </lineage>
</organism>
<dbReference type="EMBL" id="JAOQJX010000013">
    <property type="protein sequence ID" value="MCU6747834.1"/>
    <property type="molecule type" value="Genomic_DNA"/>
</dbReference>
<protein>
    <submittedName>
        <fullName evidence="1">Uncharacterized protein</fullName>
    </submittedName>
</protein>
<proteinExistence type="predicted"/>